<comment type="catalytic activity">
    <reaction evidence="18">
        <text>prostaglandin A1 + NAD(+) = 15-oxo-prostaglandin A1 + NADH + H(+)</text>
        <dbReference type="Rhea" id="RHEA:41263"/>
        <dbReference type="ChEBI" id="CHEBI:15378"/>
        <dbReference type="ChEBI" id="CHEBI:57398"/>
        <dbReference type="ChEBI" id="CHEBI:57540"/>
        <dbReference type="ChEBI" id="CHEBI:57945"/>
        <dbReference type="ChEBI" id="CHEBI:85072"/>
    </reaction>
    <physiologicalReaction direction="left-to-right" evidence="18">
        <dbReference type="Rhea" id="RHEA:41264"/>
    </physiologicalReaction>
</comment>
<comment type="catalytic activity">
    <reaction evidence="11">
        <text>resolvin D1 + NAD(+) = 8-oxoresolvin D1 + NADH + H(+)</text>
        <dbReference type="Rhea" id="RHEA:50124"/>
        <dbReference type="ChEBI" id="CHEBI:15378"/>
        <dbReference type="ChEBI" id="CHEBI:57540"/>
        <dbReference type="ChEBI" id="CHEBI:57945"/>
        <dbReference type="ChEBI" id="CHEBI:132079"/>
        <dbReference type="ChEBI" id="CHEBI:132080"/>
    </reaction>
    <physiologicalReaction direction="left-to-right" evidence="11">
        <dbReference type="Rhea" id="RHEA:50125"/>
    </physiologicalReaction>
</comment>
<evidence type="ECO:0000256" key="20">
    <source>
        <dbReference type="ARBA" id="ARBA00048921"/>
    </source>
</evidence>
<comment type="catalytic activity">
    <reaction evidence="19">
        <text>prostaglandin E2 + NAD(+) = 15-oxoprostaglandin E2 + NADH + H(+)</text>
        <dbReference type="Rhea" id="RHEA:11876"/>
        <dbReference type="ChEBI" id="CHEBI:15378"/>
        <dbReference type="ChEBI" id="CHEBI:57400"/>
        <dbReference type="ChEBI" id="CHEBI:57540"/>
        <dbReference type="ChEBI" id="CHEBI:57945"/>
        <dbReference type="ChEBI" id="CHEBI:606564"/>
        <dbReference type="EC" id="1.1.1.141"/>
    </reaction>
    <physiologicalReaction direction="left-to-right" evidence="19">
        <dbReference type="Rhea" id="RHEA:11877"/>
    </physiologicalReaction>
</comment>
<gene>
    <name evidence="25" type="primary">HPGD</name>
    <name evidence="25" type="ORF">AMEX_G20682</name>
</gene>
<dbReference type="PANTHER" id="PTHR44229">
    <property type="entry name" value="15-HYDROXYPROSTAGLANDIN DEHYDROGENASE [NAD(+)]"/>
    <property type="match status" value="1"/>
</dbReference>
<evidence type="ECO:0000256" key="6">
    <source>
        <dbReference type="ARBA" id="ARBA00040276"/>
    </source>
</evidence>
<dbReference type="PRINTS" id="PR00080">
    <property type="entry name" value="SDRFAMILY"/>
</dbReference>
<dbReference type="EMBL" id="JAICCE010000017">
    <property type="protein sequence ID" value="KAG9266174.1"/>
    <property type="molecule type" value="Genomic_DNA"/>
</dbReference>
<proteinExistence type="inferred from homology"/>
<keyword evidence="2" id="KW-0644">Prostaglandin metabolism</keyword>
<dbReference type="Gene3D" id="3.40.50.720">
    <property type="entry name" value="NAD(P)-binding Rossmann-like Domain"/>
    <property type="match status" value="1"/>
</dbReference>
<comment type="catalytic activity">
    <reaction evidence="20">
        <text>resolvin D2 + NAD(+) = 16-oxoresolvin D2 + NADH + H(+)</text>
        <dbReference type="Rhea" id="RHEA:53588"/>
        <dbReference type="ChEBI" id="CHEBI:15378"/>
        <dbReference type="ChEBI" id="CHEBI:57540"/>
        <dbReference type="ChEBI" id="CHEBI:57945"/>
        <dbReference type="ChEBI" id="CHEBI:133367"/>
        <dbReference type="ChEBI" id="CHEBI:137498"/>
    </reaction>
    <physiologicalReaction direction="left-to-right" evidence="20">
        <dbReference type="Rhea" id="RHEA:53589"/>
    </physiologicalReaction>
</comment>
<comment type="caution">
    <text evidence="25">The sequence shown here is derived from an EMBL/GenBank/DDBJ whole genome shotgun (WGS) entry which is preliminary data.</text>
</comment>
<dbReference type="EC" id="1.1.1.232" evidence="5"/>
<keyword evidence="2" id="KW-0276">Fatty acid metabolism</keyword>
<dbReference type="AlphaFoldDB" id="A0A8T2L561"/>
<dbReference type="PANTHER" id="PTHR44229:SF5">
    <property type="entry name" value="15-HYDROXYPROSTAGLANDIN DEHYDROGENASE [NAD(+)]"/>
    <property type="match status" value="1"/>
</dbReference>
<feature type="transmembrane region" description="Helical" evidence="24">
    <location>
        <begin position="14"/>
        <end position="34"/>
    </location>
</feature>
<evidence type="ECO:0000256" key="5">
    <source>
        <dbReference type="ARBA" id="ARBA00039060"/>
    </source>
</evidence>
<comment type="catalytic activity">
    <reaction evidence="13">
        <text>15-oxo-(5S,6R)-dihydroxy-(7E,9E,11Z)-eicosatrienoate + NADH + H(+) = (5S,6R,15S)-trihydroxy-(7E,9E,11Z)-eicosatrienoate + NAD(+)</text>
        <dbReference type="Rhea" id="RHEA:41596"/>
        <dbReference type="ChEBI" id="CHEBI:15378"/>
        <dbReference type="ChEBI" id="CHEBI:57540"/>
        <dbReference type="ChEBI" id="CHEBI:57945"/>
        <dbReference type="ChEBI" id="CHEBI:78325"/>
        <dbReference type="ChEBI" id="CHEBI:78329"/>
    </reaction>
    <physiologicalReaction direction="left-to-right" evidence="13">
        <dbReference type="Rhea" id="RHEA:41597"/>
    </physiologicalReaction>
</comment>
<evidence type="ECO:0000256" key="11">
    <source>
        <dbReference type="ARBA" id="ARBA00047672"/>
    </source>
</evidence>
<dbReference type="InterPro" id="IPR036291">
    <property type="entry name" value="NAD(P)-bd_dom_sf"/>
</dbReference>
<dbReference type="PROSITE" id="PS00061">
    <property type="entry name" value="ADH_SHORT"/>
    <property type="match status" value="1"/>
</dbReference>
<evidence type="ECO:0000256" key="24">
    <source>
        <dbReference type="SAM" id="Phobius"/>
    </source>
</evidence>
<comment type="catalytic activity">
    <reaction evidence="12">
        <text>14-hydroxy-(4Z,7Z,10Z,12E,16Z,19Z)-docosahexaenoate + NAD(+) = 14-oxo-(4Z,7Z,10Z,12E,16Z,19Z)-docosahexaenoate + NADH + H(+)</text>
        <dbReference type="Rhea" id="RHEA:48952"/>
        <dbReference type="ChEBI" id="CHEBI:15378"/>
        <dbReference type="ChEBI" id="CHEBI:57540"/>
        <dbReference type="ChEBI" id="CHEBI:57945"/>
        <dbReference type="ChEBI" id="CHEBI:90866"/>
        <dbReference type="ChEBI" id="CHEBI:90867"/>
    </reaction>
    <physiologicalReaction direction="left-to-right" evidence="12">
        <dbReference type="Rhea" id="RHEA:48953"/>
    </physiologicalReaction>
</comment>
<dbReference type="InterPro" id="IPR020904">
    <property type="entry name" value="Sc_DH/Rdtase_CS"/>
</dbReference>
<evidence type="ECO:0000256" key="2">
    <source>
        <dbReference type="ARBA" id="ARBA00022501"/>
    </source>
</evidence>
<evidence type="ECO:0000256" key="15">
    <source>
        <dbReference type="ARBA" id="ARBA00048170"/>
    </source>
</evidence>
<keyword evidence="24" id="KW-1133">Transmembrane helix</keyword>
<comment type="similarity">
    <text evidence="1 23">Belongs to the short-chain dehydrogenases/reductases (SDR) family.</text>
</comment>
<dbReference type="Proteomes" id="UP000752171">
    <property type="component" value="Unassembled WGS sequence"/>
</dbReference>
<accession>A0A8T2L561</accession>
<evidence type="ECO:0000313" key="25">
    <source>
        <dbReference type="EMBL" id="KAG9266174.1"/>
    </source>
</evidence>
<evidence type="ECO:0000256" key="9">
    <source>
        <dbReference type="ARBA" id="ARBA00045705"/>
    </source>
</evidence>
<comment type="catalytic activity">
    <reaction evidence="21">
        <text>(15S)-hydroxy-(5Z,8Z,11Z,13E)-eicosatetraenoate + NAD(+) = 15-oxo-(5Z,8Z,11Z,13E)-eicosatetraenoate + NADH + H(+)</text>
        <dbReference type="Rhea" id="RHEA:23260"/>
        <dbReference type="ChEBI" id="CHEBI:15378"/>
        <dbReference type="ChEBI" id="CHEBI:57409"/>
        <dbReference type="ChEBI" id="CHEBI:57410"/>
        <dbReference type="ChEBI" id="CHEBI:57540"/>
        <dbReference type="ChEBI" id="CHEBI:57945"/>
        <dbReference type="EC" id="1.1.1.232"/>
    </reaction>
    <physiologicalReaction direction="left-to-right" evidence="21">
        <dbReference type="Rhea" id="RHEA:23261"/>
    </physiologicalReaction>
</comment>
<evidence type="ECO:0000256" key="8">
    <source>
        <dbReference type="ARBA" id="ARBA00042026"/>
    </source>
</evidence>
<keyword evidence="3" id="KW-0560">Oxidoreductase</keyword>
<evidence type="ECO:0000256" key="13">
    <source>
        <dbReference type="ARBA" id="ARBA00048140"/>
    </source>
</evidence>
<evidence type="ECO:0000256" key="19">
    <source>
        <dbReference type="ARBA" id="ARBA00048739"/>
    </source>
</evidence>
<evidence type="ECO:0000256" key="3">
    <source>
        <dbReference type="ARBA" id="ARBA00023002"/>
    </source>
</evidence>
<evidence type="ECO:0000256" key="21">
    <source>
        <dbReference type="ARBA" id="ARBA00049151"/>
    </source>
</evidence>
<dbReference type="OrthoDB" id="37659at2759"/>
<name>A0A8T2L561_ASTMX</name>
<evidence type="ECO:0000256" key="12">
    <source>
        <dbReference type="ARBA" id="ARBA00048008"/>
    </source>
</evidence>
<reference evidence="25 26" key="1">
    <citation type="submission" date="2021-07" db="EMBL/GenBank/DDBJ databases">
        <authorList>
            <person name="Imarazene B."/>
            <person name="Zahm M."/>
            <person name="Klopp C."/>
            <person name="Cabau C."/>
            <person name="Beille S."/>
            <person name="Jouanno E."/>
            <person name="Castinel A."/>
            <person name="Lluch J."/>
            <person name="Gil L."/>
            <person name="Kuchtly C."/>
            <person name="Lopez Roques C."/>
            <person name="Donnadieu C."/>
            <person name="Parrinello H."/>
            <person name="Journot L."/>
            <person name="Du K."/>
            <person name="Schartl M."/>
            <person name="Retaux S."/>
            <person name="Guiguen Y."/>
        </authorList>
    </citation>
    <scope>NUCLEOTIDE SEQUENCE [LARGE SCALE GENOMIC DNA]</scope>
    <source>
        <strain evidence="25">Pach_M1</strain>
        <tissue evidence="25">Testis</tissue>
    </source>
</reference>
<dbReference type="GO" id="GO:0005737">
    <property type="term" value="C:cytoplasm"/>
    <property type="evidence" value="ECO:0007669"/>
    <property type="project" value="TreeGrafter"/>
</dbReference>
<comment type="function">
    <text evidence="9">Catalyzes the NAD-dependent dehydrogenation (oxidation) of a broad array of hydroxylated polyunsaturated fatty acids (mainly eicosanoids and docosanoids, including prostaglandins, lipoxins and resolvins), yielding their corresponding keto (oxo) metabolites. Decreases the levels of the pro-proliferative prostaglandins such as prostaglandin E2 (whose activity is increased in cancer because of an increase in the expression of cyclooxygenase 2) and generates oxo-fatty acid products that can profoundly influence cell function by abrogating pro-inflammatory cytokine expression. Converts resolvins E1, D1 and D2 to their oxo products, which represents a mode of resolvin inactivation. Resolvin E1 plays important roles during the resolution phase of acute inflammation, while resolvins D1 and D2 have a unique role in obesity-induced adipose inflammation.</text>
</comment>
<evidence type="ECO:0000256" key="23">
    <source>
        <dbReference type="RuleBase" id="RU000363"/>
    </source>
</evidence>
<dbReference type="FunFam" id="3.40.50.720:FF:000149">
    <property type="entry name" value="15-hydroxyprostaglandin dehydrogenase [NAD(+)]"/>
    <property type="match status" value="1"/>
</dbReference>
<evidence type="ECO:0000256" key="10">
    <source>
        <dbReference type="ARBA" id="ARBA00047325"/>
    </source>
</evidence>
<evidence type="ECO:0000256" key="16">
    <source>
        <dbReference type="ARBA" id="ARBA00048393"/>
    </source>
</evidence>
<dbReference type="InterPro" id="IPR002347">
    <property type="entry name" value="SDR_fam"/>
</dbReference>
<keyword evidence="24" id="KW-0472">Membrane</keyword>
<dbReference type="SUPFAM" id="SSF51735">
    <property type="entry name" value="NAD(P)-binding Rossmann-fold domains"/>
    <property type="match status" value="1"/>
</dbReference>
<dbReference type="GO" id="GO:0006693">
    <property type="term" value="P:prostaglandin metabolic process"/>
    <property type="evidence" value="ECO:0007669"/>
    <property type="project" value="UniProtKB-KW"/>
</dbReference>
<evidence type="ECO:0000256" key="14">
    <source>
        <dbReference type="ARBA" id="ARBA00048144"/>
    </source>
</evidence>
<evidence type="ECO:0000256" key="22">
    <source>
        <dbReference type="ARBA" id="ARBA00049188"/>
    </source>
</evidence>
<comment type="catalytic activity">
    <reaction evidence="14">
        <text>(11R)-hydroxy-(5Z,8Z,12E,14Z)-eicosatetraenoate + NAD(+) = 11-oxo-(5Z,8Z,12E,14Z)-eicosatetraenoate + NADH + H(+)</text>
        <dbReference type="Rhea" id="RHEA:48640"/>
        <dbReference type="ChEBI" id="CHEBI:15378"/>
        <dbReference type="ChEBI" id="CHEBI:57540"/>
        <dbReference type="ChEBI" id="CHEBI:57945"/>
        <dbReference type="ChEBI" id="CHEBI:78836"/>
        <dbReference type="ChEBI" id="CHEBI:90697"/>
    </reaction>
    <physiologicalReaction direction="left-to-right" evidence="14">
        <dbReference type="Rhea" id="RHEA:48641"/>
    </physiologicalReaction>
</comment>
<evidence type="ECO:0000256" key="7">
    <source>
        <dbReference type="ARBA" id="ARBA00041812"/>
    </source>
</evidence>
<comment type="catalytic activity">
    <reaction evidence="22">
        <text>resolvin E1 + NAD(+) = 18-oxo-resolvin E1 + NADH + H(+)</text>
        <dbReference type="Rhea" id="RHEA:49244"/>
        <dbReference type="ChEBI" id="CHEBI:15378"/>
        <dbReference type="ChEBI" id="CHEBI:57540"/>
        <dbReference type="ChEBI" id="CHEBI:57945"/>
        <dbReference type="ChEBI" id="CHEBI:91000"/>
        <dbReference type="ChEBI" id="CHEBI:91001"/>
    </reaction>
    <physiologicalReaction direction="left-to-right" evidence="22">
        <dbReference type="Rhea" id="RHEA:49245"/>
    </physiologicalReaction>
</comment>
<organism evidence="25 26">
    <name type="scientific">Astyanax mexicanus</name>
    <name type="common">Blind cave fish</name>
    <name type="synonym">Astyanax fasciatus mexicanus</name>
    <dbReference type="NCBI Taxonomy" id="7994"/>
    <lineage>
        <taxon>Eukaryota</taxon>
        <taxon>Metazoa</taxon>
        <taxon>Chordata</taxon>
        <taxon>Craniata</taxon>
        <taxon>Vertebrata</taxon>
        <taxon>Euteleostomi</taxon>
        <taxon>Actinopterygii</taxon>
        <taxon>Neopterygii</taxon>
        <taxon>Teleostei</taxon>
        <taxon>Ostariophysi</taxon>
        <taxon>Characiformes</taxon>
        <taxon>Characoidei</taxon>
        <taxon>Acestrorhamphidae</taxon>
        <taxon>Acestrorhamphinae</taxon>
        <taxon>Astyanax</taxon>
    </lineage>
</organism>
<evidence type="ECO:0000256" key="18">
    <source>
        <dbReference type="ARBA" id="ARBA00048611"/>
    </source>
</evidence>
<comment type="catalytic activity">
    <reaction evidence="17">
        <text>lipoxin A4 + NAD(+) = 15-oxo-(5S,6R)-dihydroxy-(7E,9E,11Z,13E)-eicosatetraenoate + NADH + H(+)</text>
        <dbReference type="Rhea" id="RHEA:41572"/>
        <dbReference type="ChEBI" id="CHEBI:15378"/>
        <dbReference type="ChEBI" id="CHEBI:57540"/>
        <dbReference type="ChEBI" id="CHEBI:57945"/>
        <dbReference type="ChEBI" id="CHEBI:67026"/>
        <dbReference type="ChEBI" id="CHEBI:78311"/>
    </reaction>
    <physiologicalReaction direction="left-to-right" evidence="17">
        <dbReference type="Rhea" id="RHEA:41573"/>
    </physiologicalReaction>
</comment>
<dbReference type="GO" id="GO:0016404">
    <property type="term" value="F:15-hydroxyprostaglandin dehydrogenase (NAD+) activity"/>
    <property type="evidence" value="ECO:0007669"/>
    <property type="project" value="UniProtKB-EC"/>
</dbReference>
<dbReference type="CDD" id="cd05323">
    <property type="entry name" value="ADH_SDR_c_like"/>
    <property type="match status" value="1"/>
</dbReference>
<dbReference type="GO" id="GO:0047034">
    <property type="term" value="F:15-hydroxyicosatetraenoate dehydrogenase activity"/>
    <property type="evidence" value="ECO:0007669"/>
    <property type="project" value="UniProtKB-EC"/>
</dbReference>
<dbReference type="EC" id="1.1.1.141" evidence="4"/>
<dbReference type="Pfam" id="PF00106">
    <property type="entry name" value="adh_short"/>
    <property type="match status" value="1"/>
</dbReference>
<comment type="catalytic activity">
    <reaction evidence="16">
        <text>resolvin D2 + NAD(+) = 7-oxoresolvin D2 + NADH + H(+)</text>
        <dbReference type="Rhea" id="RHEA:53584"/>
        <dbReference type="ChEBI" id="CHEBI:15378"/>
        <dbReference type="ChEBI" id="CHEBI:57540"/>
        <dbReference type="ChEBI" id="CHEBI:57945"/>
        <dbReference type="ChEBI" id="CHEBI:133367"/>
        <dbReference type="ChEBI" id="CHEBI:137497"/>
    </reaction>
    <physiologicalReaction direction="left-to-right" evidence="16">
        <dbReference type="Rhea" id="RHEA:53585"/>
    </physiologicalReaction>
</comment>
<comment type="catalytic activity">
    <reaction evidence="15">
        <text>resolvin D1 + NAD(+) = 17-oxoresolvin D1 + NADH + H(+)</text>
        <dbReference type="Rhea" id="RHEA:50128"/>
        <dbReference type="ChEBI" id="CHEBI:15378"/>
        <dbReference type="ChEBI" id="CHEBI:57540"/>
        <dbReference type="ChEBI" id="CHEBI:57945"/>
        <dbReference type="ChEBI" id="CHEBI:132079"/>
        <dbReference type="ChEBI" id="CHEBI:132081"/>
    </reaction>
    <physiologicalReaction direction="left-to-right" evidence="15">
        <dbReference type="Rhea" id="RHEA:50129"/>
    </physiologicalReaction>
</comment>
<comment type="catalytic activity">
    <reaction evidence="10">
        <text>prostaglandin E1 + NAD(+) = 15-oxoprostaglandin E1 + NADH + H(+)</text>
        <dbReference type="Rhea" id="RHEA:16477"/>
        <dbReference type="ChEBI" id="CHEBI:15378"/>
        <dbReference type="ChEBI" id="CHEBI:57397"/>
        <dbReference type="ChEBI" id="CHEBI:57401"/>
        <dbReference type="ChEBI" id="CHEBI:57540"/>
        <dbReference type="ChEBI" id="CHEBI:57945"/>
    </reaction>
    <physiologicalReaction direction="left-to-right" evidence="10">
        <dbReference type="Rhea" id="RHEA:16478"/>
    </physiologicalReaction>
</comment>
<dbReference type="PRINTS" id="PR00081">
    <property type="entry name" value="GDHRDH"/>
</dbReference>
<protein>
    <recommendedName>
        <fullName evidence="6">15-hydroxyprostaglandin dehydrogenase [NAD(+)]</fullName>
        <ecNumber evidence="4">1.1.1.141</ecNumber>
        <ecNumber evidence="5">1.1.1.232</ecNumber>
    </recommendedName>
    <alternativeName>
        <fullName evidence="8">Eicosanoid/docosanoid dehydrogenase [NAD(+)]</fullName>
    </alternativeName>
    <alternativeName>
        <fullName evidence="7">Prostaglandin dehydrogenase 1</fullName>
    </alternativeName>
</protein>
<evidence type="ECO:0000313" key="26">
    <source>
        <dbReference type="Proteomes" id="UP000752171"/>
    </source>
</evidence>
<evidence type="ECO:0000256" key="4">
    <source>
        <dbReference type="ARBA" id="ARBA00038968"/>
    </source>
</evidence>
<evidence type="ECO:0000256" key="17">
    <source>
        <dbReference type="ARBA" id="ARBA00048535"/>
    </source>
</evidence>
<sequence length="297" mass="31623">MSEGESAQGEADGWYLASLSSLFVAAGSLWIMALNGKVAVVTGAAQGLGKGFVEILLQNGANVALLDLNEKAGKDLEENLNKAYGADRAHFYTADVSSEQQFKDAFQKVLTKFGRVDIFCNNAGIVNEKNWEKTVSINLCAVVRGTYLALEHMKKENGGQGGVIVNVASLAGLGPLPSAPIYTATKHGVVGFSRALSMASQLANYGVRINVLCPTFVRTALIDTFHSEELTGQFFNLKTVTESLLDKHPLVEVEDVAKGFLLLVKDESLNGAVLAVRSTGTGIVSFPTEIPKTPVSL</sequence>
<keyword evidence="2" id="KW-0443">Lipid metabolism</keyword>
<evidence type="ECO:0000256" key="1">
    <source>
        <dbReference type="ARBA" id="ARBA00006484"/>
    </source>
</evidence>
<keyword evidence="24" id="KW-0812">Transmembrane</keyword>